<evidence type="ECO:0008006" key="3">
    <source>
        <dbReference type="Google" id="ProtNLM"/>
    </source>
</evidence>
<comment type="caution">
    <text evidence="1">The sequence shown here is derived from an EMBL/GenBank/DDBJ whole genome shotgun (WGS) entry which is preliminary data.</text>
</comment>
<gene>
    <name evidence="1" type="ORF">H8S75_26990</name>
</gene>
<reference evidence="1 2" key="1">
    <citation type="submission" date="2020-08" db="EMBL/GenBank/DDBJ databases">
        <title>Genome public.</title>
        <authorList>
            <person name="Liu C."/>
            <person name="Sun Q."/>
        </authorList>
    </citation>
    <scope>NUCLEOTIDE SEQUENCE [LARGE SCALE GENOMIC DNA]</scope>
    <source>
        <strain evidence="1 2">NSJ-66</strain>
    </source>
</reference>
<accession>A0ABR7HEI9</accession>
<protein>
    <recommendedName>
        <fullName evidence="3">Rpn family recombination-promoting nuclease/putative transposase</fullName>
    </recommendedName>
</protein>
<keyword evidence="2" id="KW-1185">Reference proteome</keyword>
<dbReference type="RefSeq" id="WP_187024175.1">
    <property type="nucleotide sequence ID" value="NZ_JACOPB010000019.1"/>
</dbReference>
<sequence>MGDIAYQNKEVTAKVMAEALKGKSLAPFGIHQLKIVDILPTNLPVIESNELRLDNLFLLSDGSIGIMDYESAYNQENFVKYINYIARVIKRYAINHELDRIKQIKMIVIYTADVDHAEALAGILTFSDKLIDEAYKRQIKEEMRMTQIGQMLIDEGMEKGIEKGMEKGIQALIEDNREGGVSDERIIEKLQKRFSMDRGKAESYLERFTQK</sequence>
<proteinExistence type="predicted"/>
<dbReference type="Proteomes" id="UP000634672">
    <property type="component" value="Unassembled WGS sequence"/>
</dbReference>
<organism evidence="1 2">
    <name type="scientific">Hungatella hominis</name>
    <dbReference type="NCBI Taxonomy" id="2763050"/>
    <lineage>
        <taxon>Bacteria</taxon>
        <taxon>Bacillati</taxon>
        <taxon>Bacillota</taxon>
        <taxon>Clostridia</taxon>
        <taxon>Lachnospirales</taxon>
        <taxon>Lachnospiraceae</taxon>
        <taxon>Hungatella</taxon>
    </lineage>
</organism>
<evidence type="ECO:0000313" key="1">
    <source>
        <dbReference type="EMBL" id="MBC5711584.1"/>
    </source>
</evidence>
<evidence type="ECO:0000313" key="2">
    <source>
        <dbReference type="Proteomes" id="UP000634672"/>
    </source>
</evidence>
<name>A0ABR7HEI9_9FIRM</name>
<dbReference type="EMBL" id="JACOPB010000019">
    <property type="protein sequence ID" value="MBC5711584.1"/>
    <property type="molecule type" value="Genomic_DNA"/>
</dbReference>